<dbReference type="InterPro" id="IPR001251">
    <property type="entry name" value="CRAL-TRIO_dom"/>
</dbReference>
<proteinExistence type="predicted"/>
<dbReference type="SUPFAM" id="SSF52087">
    <property type="entry name" value="CRAL/TRIO domain"/>
    <property type="match status" value="1"/>
</dbReference>
<dbReference type="InterPro" id="IPR009038">
    <property type="entry name" value="GOLD_dom"/>
</dbReference>
<dbReference type="PANTHER" id="PTHR23324:SF87">
    <property type="entry name" value="CRAL-TRIO DOMAIN-CONTAINING PROTEIN C34C12.6"/>
    <property type="match status" value="1"/>
</dbReference>
<keyword evidence="4" id="KW-1185">Reference proteome</keyword>
<feature type="domain" description="GOLD" evidence="2">
    <location>
        <begin position="306"/>
        <end position="401"/>
    </location>
</feature>
<evidence type="ECO:0000313" key="4">
    <source>
        <dbReference type="Proteomes" id="UP000835052"/>
    </source>
</evidence>
<organism evidence="3 4">
    <name type="scientific">Caenorhabditis auriculariae</name>
    <dbReference type="NCBI Taxonomy" id="2777116"/>
    <lineage>
        <taxon>Eukaryota</taxon>
        <taxon>Metazoa</taxon>
        <taxon>Ecdysozoa</taxon>
        <taxon>Nematoda</taxon>
        <taxon>Chromadorea</taxon>
        <taxon>Rhabditida</taxon>
        <taxon>Rhabditina</taxon>
        <taxon>Rhabditomorpha</taxon>
        <taxon>Rhabditoidea</taxon>
        <taxon>Rhabditidae</taxon>
        <taxon>Peloderinae</taxon>
        <taxon>Caenorhabditis</taxon>
    </lineage>
</organism>
<dbReference type="PANTHER" id="PTHR23324">
    <property type="entry name" value="SEC14 RELATED PROTEIN"/>
    <property type="match status" value="1"/>
</dbReference>
<protein>
    <recommendedName>
        <fullName evidence="5">CRAL-TRIO domain-containing protein</fullName>
    </recommendedName>
</protein>
<accession>A0A8S1GXQ4</accession>
<evidence type="ECO:0000259" key="1">
    <source>
        <dbReference type="PROSITE" id="PS50191"/>
    </source>
</evidence>
<dbReference type="PROSITE" id="PS50191">
    <property type="entry name" value="CRAL_TRIO"/>
    <property type="match status" value="1"/>
</dbReference>
<dbReference type="EMBL" id="CAJGYM010000007">
    <property type="protein sequence ID" value="CAD6187774.1"/>
    <property type="molecule type" value="Genomic_DNA"/>
</dbReference>
<dbReference type="OrthoDB" id="1434354at2759"/>
<dbReference type="Gene3D" id="3.40.525.10">
    <property type="entry name" value="CRAL-TRIO lipid binding domain"/>
    <property type="match status" value="1"/>
</dbReference>
<dbReference type="Gene3D" id="2.60.120.680">
    <property type="entry name" value="GOLD domain"/>
    <property type="match status" value="1"/>
</dbReference>
<sequence>MAVQPETSSSAVESPNEHEKLQIDELRRRLSQALPRGIPNDLDTDLNLSRWIRGYHADFDKIEKNFRSYVSSREAAGFVGDDFPEKFFERNDIAPFLKFIASSRLQDRQWSEAHNSFLFVEKAWSQPRDFIKTFKTSDYLLHCFGYSEMLLQLILRREKKQPLEKGPVQFIVLFDLACINITDYVNPMSGYMKLWQLRSELWQDWYPEMVHRIYLVNPPRLVSLLWKCARLFLSEQNLKRMEIVGNMADLSTKHLPKWFVPKAYGGDFVNTVPPGDEAGVSIREKITAVDHYRPYQHYKKRGVERPKSSHKDISPGETFIVPIQVPEGKSLLWDFTVSGEVHFHIQRGKQEDDMVYPQLHLVTNKLNEEGELEKLKEDEYSFCFTNHSSYFTLKLEYSIAIV</sequence>
<feature type="domain" description="CRAL-TRIO" evidence="1">
    <location>
        <begin position="138"/>
        <end position="272"/>
    </location>
</feature>
<evidence type="ECO:0008006" key="5">
    <source>
        <dbReference type="Google" id="ProtNLM"/>
    </source>
</evidence>
<name>A0A8S1GXQ4_9PELO</name>
<evidence type="ECO:0000313" key="3">
    <source>
        <dbReference type="EMBL" id="CAD6187774.1"/>
    </source>
</evidence>
<evidence type="ECO:0000259" key="2">
    <source>
        <dbReference type="PROSITE" id="PS50866"/>
    </source>
</evidence>
<gene>
    <name evidence="3" type="ORF">CAUJ_LOCUS3693</name>
</gene>
<dbReference type="PROSITE" id="PS50866">
    <property type="entry name" value="GOLD"/>
    <property type="match status" value="1"/>
</dbReference>
<dbReference type="SUPFAM" id="SSF101576">
    <property type="entry name" value="Supernatant protein factor (SPF), C-terminal domain"/>
    <property type="match status" value="1"/>
</dbReference>
<dbReference type="SMART" id="SM00516">
    <property type="entry name" value="SEC14"/>
    <property type="match status" value="1"/>
</dbReference>
<dbReference type="Proteomes" id="UP000835052">
    <property type="component" value="Unassembled WGS sequence"/>
</dbReference>
<reference evidence="3" key="1">
    <citation type="submission" date="2020-10" db="EMBL/GenBank/DDBJ databases">
        <authorList>
            <person name="Kikuchi T."/>
        </authorList>
    </citation>
    <scope>NUCLEOTIDE SEQUENCE</scope>
    <source>
        <strain evidence="3">NKZ352</strain>
    </source>
</reference>
<dbReference type="CDD" id="cd00170">
    <property type="entry name" value="SEC14"/>
    <property type="match status" value="1"/>
</dbReference>
<dbReference type="GO" id="GO:0005737">
    <property type="term" value="C:cytoplasm"/>
    <property type="evidence" value="ECO:0007669"/>
    <property type="project" value="TreeGrafter"/>
</dbReference>
<comment type="caution">
    <text evidence="3">The sequence shown here is derived from an EMBL/GenBank/DDBJ whole genome shotgun (WGS) entry which is preliminary data.</text>
</comment>
<dbReference type="InterPro" id="IPR036865">
    <property type="entry name" value="CRAL-TRIO_dom_sf"/>
</dbReference>
<dbReference type="InterPro" id="IPR051064">
    <property type="entry name" value="SEC14/CRAL-TRIO_domain"/>
</dbReference>
<dbReference type="InterPro" id="IPR036598">
    <property type="entry name" value="GOLD_dom_sf"/>
</dbReference>
<dbReference type="AlphaFoldDB" id="A0A8S1GXQ4"/>
<dbReference type="Pfam" id="PF00650">
    <property type="entry name" value="CRAL_TRIO"/>
    <property type="match status" value="1"/>
</dbReference>